<dbReference type="GO" id="GO:0005634">
    <property type="term" value="C:nucleus"/>
    <property type="evidence" value="ECO:0007669"/>
    <property type="project" value="TreeGrafter"/>
</dbReference>
<protein>
    <recommendedName>
        <fullName evidence="3 4">Rab proteins geranylgeranyltransferase component A</fullName>
    </recommendedName>
</protein>
<feature type="coiled-coil region" evidence="5">
    <location>
        <begin position="423"/>
        <end position="450"/>
    </location>
</feature>
<gene>
    <name evidence="7" type="ORF">DASC09_037220</name>
</gene>
<dbReference type="InterPro" id="IPR017230">
    <property type="entry name" value="Mrs6"/>
</dbReference>
<dbReference type="EMBL" id="BTFZ01000011">
    <property type="protein sequence ID" value="GMM36397.1"/>
    <property type="molecule type" value="Genomic_DNA"/>
</dbReference>
<sequence length="669" mass="74963">MSYIKSERRPSMAERRPSNLSGVRPASIVPQLAYLELPPTSSTPEEVDVLIIGTGLVESILASSLSWNGSNVLHIDSNSYYGDTSATLTVEQLKDWVRKVNLHKVGYKGFKNASLYIPRMNQHKIVSKNYGIDLSPKFIFAKSDILSLLIKSKVYKYLEFQSLSSFHVFENDNFEKLSNSKEEIFLNQSLSLKIKRNLMKFIKFVIDWENEKEIWEPYKNASINEFLTQKFKLEDAQTNEIIFSLGLCTSSQLRTPEALQRIKRYLISFDVYGSFPVLYSKYGGPGEISQGFCRSAAVAGTTYKLETEITNYDLSRNLVKLSDNSTIKVNEKIVISPSQVPAIFDDFYSIYKKKHEQLEINRMVAIVTKDCKEWIEENENAGIVVFPEGSLPSNNKFAVQVVVMNSGSQIVPEGQAVWYLSTIETGTKAREDLENALKLLEDSIIRESNIETIVASEDIEFKNGMASISSVKLGSSLLNFTPTEKLNYILKLSYTQMTTIPHFGVVNPKLFDDDAKLDVKNSTTSSQIQDTAEDQLYQKLTEKIIFDSMPSSELSYDGVITEAKALYAKITGSDDDFFDVDFEEDDDDVQHSGSQMNGGNTTSDGSSNGINAAVDDNNESAIVEEDEDEDALLMEDMTTSPIPTNMASDDIGKETDADIAIESEDEMII</sequence>
<feature type="region of interest" description="Disordered" evidence="6">
    <location>
        <begin position="1"/>
        <end position="22"/>
    </location>
</feature>
<dbReference type="GO" id="GO:0005092">
    <property type="term" value="F:GDP-dissociation inhibitor activity"/>
    <property type="evidence" value="ECO:0007669"/>
    <property type="project" value="UniProtKB-UniRule"/>
</dbReference>
<name>A0AAV5QPE4_9ASCO</name>
<accession>A0AAV5QPE4</accession>
<dbReference type="PRINTS" id="PR00894">
    <property type="entry name" value="YEASTMRS6P"/>
</dbReference>
<evidence type="ECO:0000256" key="6">
    <source>
        <dbReference type="SAM" id="MobiDB-lite"/>
    </source>
</evidence>
<keyword evidence="5" id="KW-0175">Coiled coil</keyword>
<organism evidence="7 8">
    <name type="scientific">Saccharomycopsis crataegensis</name>
    <dbReference type="NCBI Taxonomy" id="43959"/>
    <lineage>
        <taxon>Eukaryota</taxon>
        <taxon>Fungi</taxon>
        <taxon>Dikarya</taxon>
        <taxon>Ascomycota</taxon>
        <taxon>Saccharomycotina</taxon>
        <taxon>Saccharomycetes</taxon>
        <taxon>Saccharomycopsidaceae</taxon>
        <taxon>Saccharomycopsis</taxon>
    </lineage>
</organism>
<dbReference type="Pfam" id="PF00996">
    <property type="entry name" value="GDI"/>
    <property type="match status" value="1"/>
</dbReference>
<dbReference type="GO" id="GO:0007264">
    <property type="term" value="P:small GTPase-mediated signal transduction"/>
    <property type="evidence" value="ECO:0007669"/>
    <property type="project" value="UniProtKB-UniRule"/>
</dbReference>
<dbReference type="PRINTS" id="PR00891">
    <property type="entry name" value="RABGDIREP"/>
</dbReference>
<feature type="compositionally biased region" description="Basic and acidic residues" evidence="6">
    <location>
        <begin position="1"/>
        <end position="17"/>
    </location>
</feature>
<dbReference type="PIRSF" id="PIRSF037514">
    <property type="entry name" value="Rab_ger_ger_transf_A_fun"/>
    <property type="match status" value="1"/>
</dbReference>
<dbReference type="GO" id="GO:0005829">
    <property type="term" value="C:cytosol"/>
    <property type="evidence" value="ECO:0007669"/>
    <property type="project" value="TreeGrafter"/>
</dbReference>
<keyword evidence="8" id="KW-1185">Reference proteome</keyword>
<proteinExistence type="inferred from homology"/>
<comment type="function">
    <text evidence="2 4">Substrate-binding subunit (component A) of the Rab geranylgeranyltransferase (GGTase) complex. Binds unprenylated Rab proteins and presents the substrate peptide to the catalytic component B. The component A is thought to be regenerated by transferring its prenylated Rab back to the donor membrane.</text>
</comment>
<dbReference type="Gene3D" id="3.50.50.60">
    <property type="entry name" value="FAD/NAD(P)-binding domain"/>
    <property type="match status" value="1"/>
</dbReference>
<dbReference type="FunFam" id="1.10.405.10:FF:000003">
    <property type="entry name" value="Rab proteins geranylgeranyltransferase component A"/>
    <property type="match status" value="1"/>
</dbReference>
<comment type="similarity">
    <text evidence="1 4">Belongs to the Rab GDI family.</text>
</comment>
<feature type="compositionally biased region" description="Acidic residues" evidence="6">
    <location>
        <begin position="657"/>
        <end position="669"/>
    </location>
</feature>
<dbReference type="GeneID" id="90074372"/>
<evidence type="ECO:0000256" key="1">
    <source>
        <dbReference type="ARBA" id="ARBA00005593"/>
    </source>
</evidence>
<dbReference type="GO" id="GO:0005968">
    <property type="term" value="C:Rab-protein geranylgeranyltransferase complex"/>
    <property type="evidence" value="ECO:0007669"/>
    <property type="project" value="TreeGrafter"/>
</dbReference>
<comment type="caution">
    <text evidence="7">The sequence shown here is derived from an EMBL/GenBank/DDBJ whole genome shotgun (WGS) entry which is preliminary data.</text>
</comment>
<dbReference type="GO" id="GO:0016192">
    <property type="term" value="P:vesicle-mediated transport"/>
    <property type="evidence" value="ECO:0007669"/>
    <property type="project" value="TreeGrafter"/>
</dbReference>
<evidence type="ECO:0000256" key="2">
    <source>
        <dbReference type="ARBA" id="ARBA00060123"/>
    </source>
</evidence>
<dbReference type="Gene3D" id="3.30.519.10">
    <property type="entry name" value="Guanine Nucleotide Dissociation Inhibitor, domain 2"/>
    <property type="match status" value="1"/>
</dbReference>
<dbReference type="SUPFAM" id="SSF54373">
    <property type="entry name" value="FAD-linked reductases, C-terminal domain"/>
    <property type="match status" value="1"/>
</dbReference>
<feature type="compositionally biased region" description="Low complexity" evidence="6">
    <location>
        <begin position="597"/>
        <end position="611"/>
    </location>
</feature>
<dbReference type="PANTHER" id="PTHR11787:SF4">
    <property type="entry name" value="CHM, RAB ESCORT PROTEIN 1"/>
    <property type="match status" value="1"/>
</dbReference>
<dbReference type="InterPro" id="IPR036188">
    <property type="entry name" value="FAD/NAD-bd_sf"/>
</dbReference>
<feature type="region of interest" description="Disordered" evidence="6">
    <location>
        <begin position="640"/>
        <end position="669"/>
    </location>
</feature>
<evidence type="ECO:0000313" key="8">
    <source>
        <dbReference type="Proteomes" id="UP001360560"/>
    </source>
</evidence>
<dbReference type="PANTHER" id="PTHR11787">
    <property type="entry name" value="RAB GDP-DISSOCIATION INHIBITOR"/>
    <property type="match status" value="1"/>
</dbReference>
<reference evidence="7 8" key="1">
    <citation type="journal article" date="2023" name="Elife">
        <title>Identification of key yeast species and microbe-microbe interactions impacting larval growth of Drosophila in the wild.</title>
        <authorList>
            <person name="Mure A."/>
            <person name="Sugiura Y."/>
            <person name="Maeda R."/>
            <person name="Honda K."/>
            <person name="Sakurai N."/>
            <person name="Takahashi Y."/>
            <person name="Watada M."/>
            <person name="Katoh T."/>
            <person name="Gotoh A."/>
            <person name="Gotoh Y."/>
            <person name="Taniguchi I."/>
            <person name="Nakamura K."/>
            <person name="Hayashi T."/>
            <person name="Katayama T."/>
            <person name="Uemura T."/>
            <person name="Hattori Y."/>
        </authorList>
    </citation>
    <scope>NUCLEOTIDE SEQUENCE [LARGE SCALE GENOMIC DNA]</scope>
    <source>
        <strain evidence="7 8">SC-9</strain>
    </source>
</reference>
<evidence type="ECO:0000313" key="7">
    <source>
        <dbReference type="EMBL" id="GMM36397.1"/>
    </source>
</evidence>
<dbReference type="RefSeq" id="XP_064853393.1">
    <property type="nucleotide sequence ID" value="XM_064997321.1"/>
</dbReference>
<evidence type="ECO:0000256" key="5">
    <source>
        <dbReference type="SAM" id="Coils"/>
    </source>
</evidence>
<dbReference type="InterPro" id="IPR018203">
    <property type="entry name" value="GDP_dissociation_inhibitor"/>
</dbReference>
<feature type="region of interest" description="Disordered" evidence="6">
    <location>
        <begin position="585"/>
        <end position="620"/>
    </location>
</feature>
<evidence type="ECO:0000256" key="4">
    <source>
        <dbReference type="PIRNR" id="PIRNR037514"/>
    </source>
</evidence>
<dbReference type="Proteomes" id="UP001360560">
    <property type="component" value="Unassembled WGS sequence"/>
</dbReference>
<evidence type="ECO:0000256" key="3">
    <source>
        <dbReference type="ARBA" id="ARBA00072236"/>
    </source>
</evidence>
<dbReference type="SUPFAM" id="SSF51905">
    <property type="entry name" value="FAD/NAD(P)-binding domain"/>
    <property type="match status" value="1"/>
</dbReference>
<dbReference type="AlphaFoldDB" id="A0AAV5QPE4"/>
<dbReference type="Gene3D" id="1.10.405.10">
    <property type="entry name" value="Guanine Nucleotide Dissociation Inhibitor, domain 1"/>
    <property type="match status" value="1"/>
</dbReference>